<dbReference type="Pfam" id="PF03235">
    <property type="entry name" value="GmrSD_N"/>
    <property type="match status" value="1"/>
</dbReference>
<reference evidence="2 3" key="1">
    <citation type="submission" date="2019-07" db="EMBL/GenBank/DDBJ databases">
        <title>Microlunatus dokdonensis sp. nov. isolated from the rhizospheric soil of the wild plant Elymus tsukushiensis.</title>
        <authorList>
            <person name="Ghim S.-Y."/>
            <person name="Hwang Y.-J."/>
            <person name="Son J.-S."/>
            <person name="Shin J.-H."/>
        </authorList>
    </citation>
    <scope>NUCLEOTIDE SEQUENCE [LARGE SCALE GENOMIC DNA]</scope>
    <source>
        <strain evidence="2 3">KUDC0627</strain>
    </source>
</reference>
<dbReference type="OrthoDB" id="9787127at2"/>
<dbReference type="Proteomes" id="UP000319263">
    <property type="component" value="Chromosome"/>
</dbReference>
<keyword evidence="3" id="KW-1185">Reference proteome</keyword>
<proteinExistence type="predicted"/>
<gene>
    <name evidence="2" type="ORF">FOE78_02135</name>
</gene>
<sequence length="719" mass="82133">MVRMFGHHPWTVGDLVAGVDRGSVRLPDIQRPFVWPNAKVRDLIDSMYRGYPVGELMFWTNRDSAHTRPIGAEVKTQDASYQVVDGQQRLTSLYAAIKGLQVWREDYSRELISIGFNPLTGRFEVPTPIVRRSVEWIPDLKSVFDDPINARYDYLKRLRSDQARTVDMEVERAAEIAITRLYQLLSYEFQVVQVKEDVDREVVADIFVRINSEGVNLSSADFILTWLSVFWEEGRAQLEKWARNSRFTPREVTTIDREHEPQAPKCSWTPSNPFMTFHPGQILRVAIAVGLNRARLADAYNALRGRDPRTRTIHPERRDIELTKLKDGQAQSLNPLHWDEFLKVMERAGFRNKSMITSTSTILYTYALWLIGRNRFGVPVDELREVMARWFFMSQVTGRYTSSPETRMQEDLNRLDGQAETSAEFTKTLTSQIEAALPADWWAVTLPDALDTSSVKSPAWVAYVAALNILDADVLLATSKVKDWINPNRTTVKGIEKHHLFPKAYLRDQLGLRSVRKINQVANFALVEWSDNIAISDDPPNKYWPAEVAAKNLDENRRWRQEQWHALPVDWTMLGYEEFVNQRRNLIAAVTYEGFKRLTDANYEPDLSRPDADTDGGLNPLLLPTLENLVTAGWLPAGTLLEPVDDASSNTAEITEDAYIKVGDHTCETVDIAAREDNVDVESGWDYWRARLDTEDEPILLSELRIRAAHAGITTAPAD</sequence>
<name>A0A516PUJ8_9ACTN</name>
<dbReference type="AlphaFoldDB" id="A0A516PUJ8"/>
<evidence type="ECO:0000313" key="2">
    <source>
        <dbReference type="EMBL" id="QDP94876.1"/>
    </source>
</evidence>
<evidence type="ECO:0000259" key="1">
    <source>
        <dbReference type="Pfam" id="PF03235"/>
    </source>
</evidence>
<dbReference type="EMBL" id="CP041692">
    <property type="protein sequence ID" value="QDP94876.1"/>
    <property type="molecule type" value="Genomic_DNA"/>
</dbReference>
<feature type="domain" description="GmrSD restriction endonucleases N-terminal" evidence="1">
    <location>
        <begin position="13"/>
        <end position="227"/>
    </location>
</feature>
<accession>A0A516PUJ8</accession>
<dbReference type="PANTHER" id="PTHR37292">
    <property type="entry name" value="VNG6097C"/>
    <property type="match status" value="1"/>
</dbReference>
<dbReference type="RefSeq" id="WP_143984863.1">
    <property type="nucleotide sequence ID" value="NZ_CP041692.1"/>
</dbReference>
<dbReference type="KEGG" id="mik:FOE78_02135"/>
<evidence type="ECO:0000313" key="3">
    <source>
        <dbReference type="Proteomes" id="UP000319263"/>
    </source>
</evidence>
<dbReference type="PANTHER" id="PTHR37292:SF2">
    <property type="entry name" value="DUF262 DOMAIN-CONTAINING PROTEIN"/>
    <property type="match status" value="1"/>
</dbReference>
<protein>
    <submittedName>
        <fullName evidence="2">DUF262 domain-containing protein</fullName>
    </submittedName>
</protein>
<organism evidence="2 3">
    <name type="scientific">Microlunatus elymi</name>
    <dbReference type="NCBI Taxonomy" id="2596828"/>
    <lineage>
        <taxon>Bacteria</taxon>
        <taxon>Bacillati</taxon>
        <taxon>Actinomycetota</taxon>
        <taxon>Actinomycetes</taxon>
        <taxon>Propionibacteriales</taxon>
        <taxon>Propionibacteriaceae</taxon>
        <taxon>Microlunatus</taxon>
    </lineage>
</organism>
<dbReference type="InterPro" id="IPR004919">
    <property type="entry name" value="GmrSD_N"/>
</dbReference>